<dbReference type="WormBase" id="CBG26989">
    <property type="protein sequence ID" value="CBP36111"/>
    <property type="gene ID" value="WBGene00088403"/>
</dbReference>
<dbReference type="RefSeq" id="XP_045098008.1">
    <property type="nucleotide sequence ID" value="XM_045236885.1"/>
</dbReference>
<evidence type="ECO:0000313" key="3">
    <source>
        <dbReference type="Proteomes" id="UP000008549"/>
    </source>
</evidence>
<evidence type="ECO:0000313" key="4">
    <source>
        <dbReference type="WormBase" id="CBG26989"/>
    </source>
</evidence>
<keyword evidence="1" id="KW-0732">Signal</keyword>
<evidence type="ECO:0000313" key="2">
    <source>
        <dbReference type="EMBL" id="CAR98435.1"/>
    </source>
</evidence>
<feature type="signal peptide" evidence="1">
    <location>
        <begin position="1"/>
        <end position="22"/>
    </location>
</feature>
<dbReference type="CTD" id="68918453"/>
<name>B6IEV5_CAEBR</name>
<feature type="chain" id="PRO_5002846468" evidence="1">
    <location>
        <begin position="23"/>
        <end position="52"/>
    </location>
</feature>
<proteinExistence type="predicted"/>
<dbReference type="GeneID" id="68918453"/>
<evidence type="ECO:0000256" key="1">
    <source>
        <dbReference type="SAM" id="SignalP"/>
    </source>
</evidence>
<dbReference type="HOGENOM" id="CLU_3089249_0_0_1"/>
<reference evidence="2 3" key="2">
    <citation type="journal article" date="2011" name="PLoS Genet.">
        <title>Caenorhabditis briggsae recombinant inbred line genotypes reveal inter-strain incompatibility and the evolution of recombination.</title>
        <authorList>
            <person name="Ross J.A."/>
            <person name="Koboldt D.C."/>
            <person name="Staisch J.E."/>
            <person name="Chamberlin H.M."/>
            <person name="Gupta B.P."/>
            <person name="Miller R.D."/>
            <person name="Baird S.E."/>
            <person name="Haag E.S."/>
        </authorList>
    </citation>
    <scope>NUCLEOTIDE SEQUENCE [LARGE SCALE GENOMIC DNA]</scope>
    <source>
        <strain evidence="2 3">AF16</strain>
    </source>
</reference>
<organism evidence="2 3">
    <name type="scientific">Caenorhabditis briggsae</name>
    <dbReference type="NCBI Taxonomy" id="6238"/>
    <lineage>
        <taxon>Eukaryota</taxon>
        <taxon>Metazoa</taxon>
        <taxon>Ecdysozoa</taxon>
        <taxon>Nematoda</taxon>
        <taxon>Chromadorea</taxon>
        <taxon>Rhabditida</taxon>
        <taxon>Rhabditina</taxon>
        <taxon>Rhabditomorpha</taxon>
        <taxon>Rhabditoidea</taxon>
        <taxon>Rhabditidae</taxon>
        <taxon>Peloderinae</taxon>
        <taxon>Caenorhabditis</taxon>
    </lineage>
</organism>
<dbReference type="AlphaFoldDB" id="B6IEV5"/>
<protein>
    <submittedName>
        <fullName evidence="2">Protein CBG26989</fullName>
    </submittedName>
</protein>
<keyword evidence="3" id="KW-1185">Reference proteome</keyword>
<accession>B6IEV5</accession>
<sequence length="52" mass="5454">MISAQLFFLVLLLVACMLAVHAHSRADGNVEGGLGQFILSSHGSDNHGPHGK</sequence>
<reference evidence="2 3" key="1">
    <citation type="journal article" date="2003" name="PLoS Biol.">
        <title>The genome sequence of Caenorhabditis briggsae: a platform for comparative genomics.</title>
        <authorList>
            <person name="Stein L.D."/>
            <person name="Bao Z."/>
            <person name="Blasiar D."/>
            <person name="Blumenthal T."/>
            <person name="Brent M.R."/>
            <person name="Chen N."/>
            <person name="Chinwalla A."/>
            <person name="Clarke L."/>
            <person name="Clee C."/>
            <person name="Coghlan A."/>
            <person name="Coulson A."/>
            <person name="D'Eustachio P."/>
            <person name="Fitch D.H."/>
            <person name="Fulton L.A."/>
            <person name="Fulton R.E."/>
            <person name="Griffiths-Jones S."/>
            <person name="Harris T.W."/>
            <person name="Hillier L.W."/>
            <person name="Kamath R."/>
            <person name="Kuwabara P.E."/>
            <person name="Mardis E.R."/>
            <person name="Marra M.A."/>
            <person name="Miner T.L."/>
            <person name="Minx P."/>
            <person name="Mullikin J.C."/>
            <person name="Plumb R.W."/>
            <person name="Rogers J."/>
            <person name="Schein J.E."/>
            <person name="Sohrmann M."/>
            <person name="Spieth J."/>
            <person name="Stajich J.E."/>
            <person name="Wei C."/>
            <person name="Willey D."/>
            <person name="Wilson R.K."/>
            <person name="Durbin R."/>
            <person name="Waterston R.H."/>
        </authorList>
    </citation>
    <scope>NUCLEOTIDE SEQUENCE [LARGE SCALE GENOMIC DNA]</scope>
    <source>
        <strain evidence="2 3">AF16</strain>
    </source>
</reference>
<dbReference type="Proteomes" id="UP000008549">
    <property type="component" value="Unassembled WGS sequence"/>
</dbReference>
<dbReference type="KEGG" id="cbr:CBG_26989"/>
<dbReference type="EMBL" id="HE601256">
    <property type="protein sequence ID" value="CAR98435.1"/>
    <property type="molecule type" value="Genomic_DNA"/>
</dbReference>
<gene>
    <name evidence="2 4" type="ORF">CBG26989</name>
    <name evidence="2" type="ORF">CBG_26989</name>
</gene>
<dbReference type="InParanoid" id="B6IEV5"/>